<dbReference type="RefSeq" id="WP_091548279.1">
    <property type="nucleotide sequence ID" value="NZ_FONY01000029.1"/>
</dbReference>
<feature type="signal peptide" evidence="1">
    <location>
        <begin position="1"/>
        <end position="23"/>
    </location>
</feature>
<proteinExistence type="predicted"/>
<dbReference type="Proteomes" id="UP000199513">
    <property type="component" value="Unassembled WGS sequence"/>
</dbReference>
<reference evidence="2 3" key="1">
    <citation type="submission" date="2016-10" db="EMBL/GenBank/DDBJ databases">
        <authorList>
            <person name="de Groot N.N."/>
        </authorList>
    </citation>
    <scope>NUCLEOTIDE SEQUENCE [LARGE SCALE GENOMIC DNA]</scope>
    <source>
        <strain>GEY</strain>
        <strain evidence="3">DSM 9560</strain>
    </source>
</reference>
<keyword evidence="3" id="KW-1185">Reference proteome</keyword>
<evidence type="ECO:0000313" key="3">
    <source>
        <dbReference type="Proteomes" id="UP000199513"/>
    </source>
</evidence>
<dbReference type="AlphaFoldDB" id="A0A1I2I5M5"/>
<sequence>MKKLILMLALVLALSSCTKKEDAAPEIVLSELNGTWKGTVNIIQKGTCTFEPTQYNISMLWQVDSNGDVTINEKLLEGDNPTIHTWKGKIVEQEIRLETLPEIANCRGIERQITFSMKAKITKQQGKYQITAFVDFPICPDMNCLFELRYEASK</sequence>
<organism evidence="2 3">
    <name type="scientific">Thermoflexibacter ruber</name>
    <dbReference type="NCBI Taxonomy" id="1003"/>
    <lineage>
        <taxon>Bacteria</taxon>
        <taxon>Pseudomonadati</taxon>
        <taxon>Bacteroidota</taxon>
        <taxon>Cytophagia</taxon>
        <taxon>Cytophagales</taxon>
        <taxon>Thermoflexibacteraceae</taxon>
        <taxon>Thermoflexibacter</taxon>
    </lineage>
</organism>
<keyword evidence="1" id="KW-0732">Signal</keyword>
<evidence type="ECO:0000313" key="2">
    <source>
        <dbReference type="EMBL" id="SFF37769.1"/>
    </source>
</evidence>
<protein>
    <recommendedName>
        <fullName evidence="4">Lipocalin-like domain-containing protein</fullName>
    </recommendedName>
</protein>
<evidence type="ECO:0000256" key="1">
    <source>
        <dbReference type="SAM" id="SignalP"/>
    </source>
</evidence>
<gene>
    <name evidence="2" type="ORF">SAMN04488541_102922</name>
</gene>
<evidence type="ECO:0008006" key="4">
    <source>
        <dbReference type="Google" id="ProtNLM"/>
    </source>
</evidence>
<feature type="chain" id="PRO_5011577907" description="Lipocalin-like domain-containing protein" evidence="1">
    <location>
        <begin position="24"/>
        <end position="154"/>
    </location>
</feature>
<dbReference type="EMBL" id="FONY01000029">
    <property type="protein sequence ID" value="SFF37769.1"/>
    <property type="molecule type" value="Genomic_DNA"/>
</dbReference>
<dbReference type="STRING" id="1003.SAMN04488541_102922"/>
<dbReference type="PROSITE" id="PS51257">
    <property type="entry name" value="PROKAR_LIPOPROTEIN"/>
    <property type="match status" value="1"/>
</dbReference>
<accession>A0A1I2I5M5</accession>
<name>A0A1I2I5M5_9BACT</name>